<comment type="caution">
    <text evidence="1">The sequence shown here is derived from an EMBL/GenBank/DDBJ whole genome shotgun (WGS) entry which is preliminary data.</text>
</comment>
<protein>
    <submittedName>
        <fullName evidence="1">Uncharacterized protein</fullName>
    </submittedName>
</protein>
<accession>A0A645AAW0</accession>
<proteinExistence type="predicted"/>
<dbReference type="EMBL" id="VSSQ01012926">
    <property type="protein sequence ID" value="MPM50345.1"/>
    <property type="molecule type" value="Genomic_DNA"/>
</dbReference>
<evidence type="ECO:0000313" key="1">
    <source>
        <dbReference type="EMBL" id="MPM50345.1"/>
    </source>
</evidence>
<organism evidence="1">
    <name type="scientific">bioreactor metagenome</name>
    <dbReference type="NCBI Taxonomy" id="1076179"/>
    <lineage>
        <taxon>unclassified sequences</taxon>
        <taxon>metagenomes</taxon>
        <taxon>ecological metagenomes</taxon>
    </lineage>
</organism>
<name>A0A645AAW0_9ZZZZ</name>
<sequence length="144" mass="16049">MVLYAFTMAFCLSIDGTGSSTLHISSQSITSRTLPCDLKRAYRSNSGRLNQSIRYSGKSSVSSITSKTVYTLLTKPSSYSERRAIPILSPRRDVSGMYVNCPFFTTLYFVKSVPTVFAMEGMNFFCTETPRRLSSRPSVFLTST</sequence>
<dbReference type="AlphaFoldDB" id="A0A645AAW0"/>
<gene>
    <name evidence="1" type="ORF">SDC9_97084</name>
</gene>
<reference evidence="1" key="1">
    <citation type="submission" date="2019-08" db="EMBL/GenBank/DDBJ databases">
        <authorList>
            <person name="Kucharzyk K."/>
            <person name="Murdoch R.W."/>
            <person name="Higgins S."/>
            <person name="Loffler F."/>
        </authorList>
    </citation>
    <scope>NUCLEOTIDE SEQUENCE</scope>
</reference>